<sequence length="74" mass="8911">MGADLCQRIENHRLQIMKPELLTTEEELSQNISQILSEQEKAELDFEFYLNELEEFFMNDFEETEIPEDDHPIY</sequence>
<comment type="caution">
    <text evidence="1">The sequence shown here is derived from an EMBL/GenBank/DDBJ whole genome shotgun (WGS) entry which is preliminary data.</text>
</comment>
<accession>A0ABX3NCP8</accession>
<dbReference type="EMBL" id="MBDS01000012">
    <property type="protein sequence ID" value="OPB91202.1"/>
    <property type="molecule type" value="Genomic_DNA"/>
</dbReference>
<dbReference type="Proteomes" id="UP000190016">
    <property type="component" value="Unassembled WGS sequence"/>
</dbReference>
<protein>
    <submittedName>
        <fullName evidence="1">Uncharacterized protein</fullName>
    </submittedName>
</protein>
<evidence type="ECO:0000313" key="1">
    <source>
        <dbReference type="EMBL" id="OPB91202.1"/>
    </source>
</evidence>
<gene>
    <name evidence="1" type="ORF">BB021_04395</name>
</gene>
<organism evidence="1 2">
    <name type="scientific">Elizabethkingia ursingii</name>
    <dbReference type="NCBI Taxonomy" id="1756150"/>
    <lineage>
        <taxon>Bacteria</taxon>
        <taxon>Pseudomonadati</taxon>
        <taxon>Bacteroidota</taxon>
        <taxon>Flavobacteriia</taxon>
        <taxon>Flavobacteriales</taxon>
        <taxon>Weeksellaceae</taxon>
        <taxon>Elizabethkingia</taxon>
    </lineage>
</organism>
<keyword evidence="2" id="KW-1185">Reference proteome</keyword>
<reference evidence="1 2" key="1">
    <citation type="submission" date="2016-07" db="EMBL/GenBank/DDBJ databases">
        <title>Revisiting the Taxonomy of the Elizabethkingia Genus based on Whole-Genome Sequencing, Optical Mapping, and MALDI-TOF.</title>
        <authorList>
            <person name="Nicholson A.C."/>
        </authorList>
    </citation>
    <scope>NUCLEOTIDE SEQUENCE [LARGE SCALE GENOMIC DNA]</scope>
    <source>
        <strain evidence="1 2">C1558</strain>
    </source>
</reference>
<proteinExistence type="predicted"/>
<evidence type="ECO:0000313" key="2">
    <source>
        <dbReference type="Proteomes" id="UP000190016"/>
    </source>
</evidence>
<name>A0ABX3NCP8_9FLAO</name>